<protein>
    <submittedName>
        <fullName evidence="2">Uncharacterized protein</fullName>
    </submittedName>
</protein>
<proteinExistence type="predicted"/>
<sequence length="52" mass="5641">MSLFVFPPVSPAPKIGRAVQRFDASHRRPEYAGSGGQGTSSTPMPVLTELRR</sequence>
<dbReference type="Proteomes" id="UP001499954">
    <property type="component" value="Unassembled WGS sequence"/>
</dbReference>
<evidence type="ECO:0000256" key="1">
    <source>
        <dbReference type="SAM" id="MobiDB-lite"/>
    </source>
</evidence>
<keyword evidence="3" id="KW-1185">Reference proteome</keyword>
<evidence type="ECO:0000313" key="3">
    <source>
        <dbReference type="Proteomes" id="UP001499954"/>
    </source>
</evidence>
<accession>A0ABN2QR01</accession>
<comment type="caution">
    <text evidence="2">The sequence shown here is derived from an EMBL/GenBank/DDBJ whole genome shotgun (WGS) entry which is preliminary data.</text>
</comment>
<name>A0ABN2QR01_9MICO</name>
<gene>
    <name evidence="2" type="ORF">GCM10009717_23500</name>
</gene>
<evidence type="ECO:0000313" key="2">
    <source>
        <dbReference type="EMBL" id="GAA1956630.1"/>
    </source>
</evidence>
<dbReference type="EMBL" id="BAAAMK010000004">
    <property type="protein sequence ID" value="GAA1956630.1"/>
    <property type="molecule type" value="Genomic_DNA"/>
</dbReference>
<organism evidence="2 3">
    <name type="scientific">Agromyces allii</name>
    <dbReference type="NCBI Taxonomy" id="393607"/>
    <lineage>
        <taxon>Bacteria</taxon>
        <taxon>Bacillati</taxon>
        <taxon>Actinomycetota</taxon>
        <taxon>Actinomycetes</taxon>
        <taxon>Micrococcales</taxon>
        <taxon>Microbacteriaceae</taxon>
        <taxon>Agromyces</taxon>
    </lineage>
</organism>
<reference evidence="2 3" key="1">
    <citation type="journal article" date="2019" name="Int. J. Syst. Evol. Microbiol.">
        <title>The Global Catalogue of Microorganisms (GCM) 10K type strain sequencing project: providing services to taxonomists for standard genome sequencing and annotation.</title>
        <authorList>
            <consortium name="The Broad Institute Genomics Platform"/>
            <consortium name="The Broad Institute Genome Sequencing Center for Infectious Disease"/>
            <person name="Wu L."/>
            <person name="Ma J."/>
        </authorList>
    </citation>
    <scope>NUCLEOTIDE SEQUENCE [LARGE SCALE GENOMIC DNA]</scope>
    <source>
        <strain evidence="2 3">JCM 13584</strain>
    </source>
</reference>
<feature type="region of interest" description="Disordered" evidence="1">
    <location>
        <begin position="21"/>
        <end position="52"/>
    </location>
</feature>